<gene>
    <name evidence="2" type="ORF">C1H46_018264</name>
</gene>
<evidence type="ECO:0000259" key="1">
    <source>
        <dbReference type="Pfam" id="PF13456"/>
    </source>
</evidence>
<evidence type="ECO:0000313" key="3">
    <source>
        <dbReference type="Proteomes" id="UP000315295"/>
    </source>
</evidence>
<feature type="domain" description="RNase H type-1" evidence="1">
    <location>
        <begin position="65"/>
        <end position="112"/>
    </location>
</feature>
<accession>A0A540MBM3</accession>
<dbReference type="GO" id="GO:0004523">
    <property type="term" value="F:RNA-DNA hybrid ribonuclease activity"/>
    <property type="evidence" value="ECO:0007669"/>
    <property type="project" value="InterPro"/>
</dbReference>
<dbReference type="CDD" id="cd06222">
    <property type="entry name" value="RNase_H_like"/>
    <property type="match status" value="1"/>
</dbReference>
<organism evidence="2 3">
    <name type="scientific">Malus baccata</name>
    <name type="common">Siberian crab apple</name>
    <name type="synonym">Pyrus baccata</name>
    <dbReference type="NCBI Taxonomy" id="106549"/>
    <lineage>
        <taxon>Eukaryota</taxon>
        <taxon>Viridiplantae</taxon>
        <taxon>Streptophyta</taxon>
        <taxon>Embryophyta</taxon>
        <taxon>Tracheophyta</taxon>
        <taxon>Spermatophyta</taxon>
        <taxon>Magnoliopsida</taxon>
        <taxon>eudicotyledons</taxon>
        <taxon>Gunneridae</taxon>
        <taxon>Pentapetalae</taxon>
        <taxon>rosids</taxon>
        <taxon>fabids</taxon>
        <taxon>Rosales</taxon>
        <taxon>Rosaceae</taxon>
        <taxon>Amygdaloideae</taxon>
        <taxon>Maleae</taxon>
        <taxon>Malus</taxon>
    </lineage>
</organism>
<dbReference type="PANTHER" id="PTHR47074">
    <property type="entry name" value="BNAC02G40300D PROTEIN"/>
    <property type="match status" value="1"/>
</dbReference>
<dbReference type="GO" id="GO:0003676">
    <property type="term" value="F:nucleic acid binding"/>
    <property type="evidence" value="ECO:0007669"/>
    <property type="project" value="InterPro"/>
</dbReference>
<comment type="caution">
    <text evidence="2">The sequence shown here is derived from an EMBL/GenBank/DDBJ whole genome shotgun (WGS) entry which is preliminary data.</text>
</comment>
<dbReference type="InterPro" id="IPR052929">
    <property type="entry name" value="RNase_H-like_EbsB-rel"/>
</dbReference>
<dbReference type="AlphaFoldDB" id="A0A540MBM3"/>
<name>A0A540MBM3_MALBA</name>
<dbReference type="Pfam" id="PF13456">
    <property type="entry name" value="RVT_3"/>
    <property type="match status" value="1"/>
</dbReference>
<protein>
    <recommendedName>
        <fullName evidence="1">RNase H type-1 domain-containing protein</fullName>
    </recommendedName>
</protein>
<dbReference type="Proteomes" id="UP000315295">
    <property type="component" value="Unassembled WGS sequence"/>
</dbReference>
<dbReference type="InterPro" id="IPR002156">
    <property type="entry name" value="RNaseH_domain"/>
</dbReference>
<keyword evidence="3" id="KW-1185">Reference proteome</keyword>
<dbReference type="STRING" id="106549.A0A540MBM3"/>
<dbReference type="InterPro" id="IPR044730">
    <property type="entry name" value="RNase_H-like_dom_plant"/>
</dbReference>
<sequence>MIIWMLWKNRNDAVWNGARVPQELVVRTEGWLQEYQKWHKTGTEKSINPPQRWRRAEVDWVKCKFDGAWIQQGSRGGFGAVMRDHRGVFIAAAAGSIGWTCSAFHAELFPARQAVLLAQTFCPVGKRMILKVTPVFSSVVGELCATGR</sequence>
<dbReference type="EMBL" id="VIEB01000299">
    <property type="protein sequence ID" value="TQD96121.1"/>
    <property type="molecule type" value="Genomic_DNA"/>
</dbReference>
<proteinExistence type="predicted"/>
<evidence type="ECO:0000313" key="2">
    <source>
        <dbReference type="EMBL" id="TQD96121.1"/>
    </source>
</evidence>
<dbReference type="PANTHER" id="PTHR47074:SF11">
    <property type="entry name" value="REVERSE TRANSCRIPTASE-LIKE PROTEIN"/>
    <property type="match status" value="1"/>
</dbReference>
<reference evidence="2 3" key="1">
    <citation type="journal article" date="2019" name="G3 (Bethesda)">
        <title>Sequencing of a Wild Apple (Malus baccata) Genome Unravels the Differences Between Cultivated and Wild Apple Species Regarding Disease Resistance and Cold Tolerance.</title>
        <authorList>
            <person name="Chen X."/>
        </authorList>
    </citation>
    <scope>NUCLEOTIDE SEQUENCE [LARGE SCALE GENOMIC DNA]</scope>
    <source>
        <strain evidence="3">cv. Shandingzi</strain>
        <tissue evidence="2">Leaves</tissue>
    </source>
</reference>